<organism evidence="1 2">
    <name type="scientific">Parasporobacterium paucivorans DSM 15970</name>
    <dbReference type="NCBI Taxonomy" id="1122934"/>
    <lineage>
        <taxon>Bacteria</taxon>
        <taxon>Bacillati</taxon>
        <taxon>Bacillota</taxon>
        <taxon>Clostridia</taxon>
        <taxon>Lachnospirales</taxon>
        <taxon>Lachnospiraceae</taxon>
        <taxon>Parasporobacterium</taxon>
    </lineage>
</organism>
<dbReference type="STRING" id="1122934.SAMN02745691_01453"/>
<dbReference type="InterPro" id="IPR019004">
    <property type="entry name" value="YqeY/Aim41"/>
</dbReference>
<name>A0A1M6H0V0_9FIRM</name>
<dbReference type="Gene3D" id="1.10.1510.10">
    <property type="entry name" value="Uncharacterised protein YqeY/AIM41 PF09424, N-terminal domain"/>
    <property type="match status" value="1"/>
</dbReference>
<dbReference type="InterPro" id="IPR042184">
    <property type="entry name" value="YqeY/Aim41_N"/>
</dbReference>
<proteinExistence type="predicted"/>
<dbReference type="InterPro" id="IPR023168">
    <property type="entry name" value="GatB_Yqey_C_2"/>
</dbReference>
<dbReference type="PANTHER" id="PTHR28055">
    <property type="entry name" value="ALTERED INHERITANCE OF MITOCHONDRIA PROTEIN 41, MITOCHONDRIAL"/>
    <property type="match status" value="1"/>
</dbReference>
<evidence type="ECO:0008006" key="3">
    <source>
        <dbReference type="Google" id="ProtNLM"/>
    </source>
</evidence>
<dbReference type="OrthoDB" id="9794041at2"/>
<dbReference type="Gene3D" id="1.10.10.410">
    <property type="match status" value="1"/>
</dbReference>
<dbReference type="Proteomes" id="UP000184342">
    <property type="component" value="Unassembled WGS sequence"/>
</dbReference>
<sequence>MQLEDLRKEMVTAMKAKDKVRKETISSLVSAVKKLAIDEGCREEVPEELVTRAILKEMKTIKEQVDTCPDERVDLKEEYNARYEIIKEFAPSMMDAEEVKAFIQEKFADVLAAKNKGLVMKSIMPELKGKADGKVINQVVAELCD</sequence>
<reference evidence="1 2" key="1">
    <citation type="submission" date="2016-11" db="EMBL/GenBank/DDBJ databases">
        <authorList>
            <person name="Jaros S."/>
            <person name="Januszkiewicz K."/>
            <person name="Wedrychowicz H."/>
        </authorList>
    </citation>
    <scope>NUCLEOTIDE SEQUENCE [LARGE SCALE GENOMIC DNA]</scope>
    <source>
        <strain evidence="1 2">DSM 15970</strain>
    </source>
</reference>
<protein>
    <recommendedName>
        <fullName evidence="3">GatB/YqeY domain-containing protein</fullName>
    </recommendedName>
</protein>
<dbReference type="PANTHER" id="PTHR28055:SF1">
    <property type="entry name" value="ALTERED INHERITANCE OF MITOCHONDRIA PROTEIN 41, MITOCHONDRIAL"/>
    <property type="match status" value="1"/>
</dbReference>
<dbReference type="SUPFAM" id="SSF89095">
    <property type="entry name" value="GatB/YqeY motif"/>
    <property type="match status" value="1"/>
</dbReference>
<dbReference type="Pfam" id="PF09424">
    <property type="entry name" value="YqeY"/>
    <property type="match status" value="1"/>
</dbReference>
<dbReference type="AlphaFoldDB" id="A0A1M6H0V0"/>
<dbReference type="RefSeq" id="WP_073993686.1">
    <property type="nucleotide sequence ID" value="NZ_FQYT01000013.1"/>
</dbReference>
<keyword evidence="2" id="KW-1185">Reference proteome</keyword>
<dbReference type="GO" id="GO:0016884">
    <property type="term" value="F:carbon-nitrogen ligase activity, with glutamine as amido-N-donor"/>
    <property type="evidence" value="ECO:0007669"/>
    <property type="project" value="InterPro"/>
</dbReference>
<dbReference type="EMBL" id="FQYT01000013">
    <property type="protein sequence ID" value="SHJ15810.1"/>
    <property type="molecule type" value="Genomic_DNA"/>
</dbReference>
<evidence type="ECO:0000313" key="1">
    <source>
        <dbReference type="EMBL" id="SHJ15810.1"/>
    </source>
</evidence>
<gene>
    <name evidence="1" type="ORF">SAMN02745691_01453</name>
</gene>
<accession>A0A1M6H0V0</accession>
<dbReference type="InterPro" id="IPR003789">
    <property type="entry name" value="Asn/Gln_tRNA_amidoTrase-B-like"/>
</dbReference>
<evidence type="ECO:0000313" key="2">
    <source>
        <dbReference type="Proteomes" id="UP000184342"/>
    </source>
</evidence>